<reference evidence="3" key="1">
    <citation type="journal article" date="2021" name="PeerJ">
        <title>Extensive microbial diversity within the chicken gut microbiome revealed by metagenomics and culture.</title>
        <authorList>
            <person name="Gilroy R."/>
            <person name="Ravi A."/>
            <person name="Getino M."/>
            <person name="Pursley I."/>
            <person name="Horton D.L."/>
            <person name="Alikhan N.F."/>
            <person name="Baker D."/>
            <person name="Gharbi K."/>
            <person name="Hall N."/>
            <person name="Watson M."/>
            <person name="Adriaenssens E.M."/>
            <person name="Foster-Nyarko E."/>
            <person name="Jarju S."/>
            <person name="Secka A."/>
            <person name="Antonio M."/>
            <person name="Oren A."/>
            <person name="Chaudhuri R.R."/>
            <person name="La Ragione R."/>
            <person name="Hildebrand F."/>
            <person name="Pallen M.J."/>
        </authorList>
    </citation>
    <scope>NUCLEOTIDE SEQUENCE</scope>
    <source>
        <strain evidence="3">CHK192-8294</strain>
    </source>
</reference>
<feature type="coiled-coil region" evidence="1">
    <location>
        <begin position="33"/>
        <end position="107"/>
    </location>
</feature>
<accession>A0A9D2SBR9</accession>
<dbReference type="InterPro" id="IPR013491">
    <property type="entry name" value="Tape_meas_N"/>
</dbReference>
<evidence type="ECO:0000313" key="4">
    <source>
        <dbReference type="Proteomes" id="UP000823921"/>
    </source>
</evidence>
<feature type="domain" description="Tape measure protein N-terminal" evidence="2">
    <location>
        <begin position="280"/>
        <end position="436"/>
    </location>
</feature>
<name>A0A9D2SBR9_9FIRM</name>
<sequence>MAEEVGIVMSLYDRVSPTLKAIAGNSKAFDKSLDELEASLKAYDKAQESLVKRSANLKKSLAEADQEVKNAQKSYKKLNDEASKKALDEAIDRQAELRRELTETESALRANAKSYDTLYENARKAANGVQTVTVASSKAENRAGSGSTGILSALGQAGAWSMLGDVASQWAGTLVTSLGGSDVGTMFSSAISSAGAGAAIGTLVGGPLGTAIGAALGGLVGLVSGGAQIYEQQDDAFKDYYQQLYEQGQQSAEESLASGSATAAQRELDLIAFDQLLGGKGAKYLADLREMAADTPMEYEDLTAMSRALATGFGKDQQRMLDLMEGIGNAGSAVGVDASGMTYMSQVMSRMQSSGKVSLEDLNAFQDRGINVIGMLSDALGKSQGDIYDMISKGSISGTQAVDIIQEGLGQFDGAMDKMAQTFNGLTSTLEDTMTDIDAARGQGYNPERSDGLRAEIDAYSGVLGEAVSNLNTIAGENQAYLDNLSDQYSREALSAVLLGEKTTPGLFDEETVKALQEMRGEFIQASADYENGSQEAGIKMDNLRQQAEALATIAYENSNAYQMVHDAETELIAAIRENTAAQGGWRNEYEISQELSKGQAAVSYIYDTGDDSPAARVQANNSYRYRGIGTSYAYGLDRVPYDNFPALLHEGERVLTAQEAREADHADSRSISIMVTGNNFGAGVSAEEIVQRLADAIELKFAAGVLS</sequence>
<dbReference type="AlphaFoldDB" id="A0A9D2SBR9"/>
<evidence type="ECO:0000313" key="3">
    <source>
        <dbReference type="EMBL" id="HJB81004.1"/>
    </source>
</evidence>
<keyword evidence="1" id="KW-0175">Coiled coil</keyword>
<reference evidence="3" key="2">
    <citation type="submission" date="2021-04" db="EMBL/GenBank/DDBJ databases">
        <authorList>
            <person name="Gilroy R."/>
        </authorList>
    </citation>
    <scope>NUCLEOTIDE SEQUENCE</scope>
    <source>
        <strain evidence="3">CHK192-8294</strain>
    </source>
</reference>
<dbReference type="EMBL" id="DWXO01000080">
    <property type="protein sequence ID" value="HJB81004.1"/>
    <property type="molecule type" value="Genomic_DNA"/>
</dbReference>
<evidence type="ECO:0000256" key="1">
    <source>
        <dbReference type="SAM" id="Coils"/>
    </source>
</evidence>
<proteinExistence type="predicted"/>
<dbReference type="Pfam" id="PF20155">
    <property type="entry name" value="TMP_3"/>
    <property type="match status" value="1"/>
</dbReference>
<dbReference type="NCBIfam" id="TIGR02675">
    <property type="entry name" value="tape_meas_nterm"/>
    <property type="match status" value="1"/>
</dbReference>
<protein>
    <submittedName>
        <fullName evidence="3">Tape measure protein</fullName>
    </submittedName>
</protein>
<evidence type="ECO:0000259" key="2">
    <source>
        <dbReference type="Pfam" id="PF20155"/>
    </source>
</evidence>
<organism evidence="3 4">
    <name type="scientific">Candidatus Flavonifractor intestinigallinarum</name>
    <dbReference type="NCBI Taxonomy" id="2838586"/>
    <lineage>
        <taxon>Bacteria</taxon>
        <taxon>Bacillati</taxon>
        <taxon>Bacillota</taxon>
        <taxon>Clostridia</taxon>
        <taxon>Eubacteriales</taxon>
        <taxon>Oscillospiraceae</taxon>
        <taxon>Flavonifractor</taxon>
    </lineage>
</organism>
<gene>
    <name evidence="3" type="ORF">H9712_08460</name>
</gene>
<comment type="caution">
    <text evidence="3">The sequence shown here is derived from an EMBL/GenBank/DDBJ whole genome shotgun (WGS) entry which is preliminary data.</text>
</comment>
<dbReference type="Proteomes" id="UP000823921">
    <property type="component" value="Unassembled WGS sequence"/>
</dbReference>